<dbReference type="InterPro" id="IPR029071">
    <property type="entry name" value="Ubiquitin-like_domsf"/>
</dbReference>
<name>A0A9W7ZJ58_9FUNG</name>
<comment type="caution">
    <text evidence="3">The sequence shown here is derived from an EMBL/GenBank/DDBJ whole genome shotgun (WGS) entry which is preliminary data.</text>
</comment>
<feature type="compositionally biased region" description="Polar residues" evidence="1">
    <location>
        <begin position="25"/>
        <end position="34"/>
    </location>
</feature>
<dbReference type="SUPFAM" id="SSF54236">
    <property type="entry name" value="Ubiquitin-like"/>
    <property type="match status" value="2"/>
</dbReference>
<proteinExistence type="predicted"/>
<dbReference type="PROSITE" id="PS50053">
    <property type="entry name" value="UBIQUITIN_2"/>
    <property type="match status" value="1"/>
</dbReference>
<dbReference type="Pfam" id="PF11976">
    <property type="entry name" value="Rad60-SLD"/>
    <property type="match status" value="1"/>
</dbReference>
<accession>A0A9W7ZJ58</accession>
<dbReference type="CDD" id="cd17080">
    <property type="entry name" value="Ubl_SLD2_Esc2_like"/>
    <property type="match status" value="1"/>
</dbReference>
<feature type="domain" description="Ubiquitin-like" evidence="2">
    <location>
        <begin position="439"/>
        <end position="513"/>
    </location>
</feature>
<organism evidence="3 4">
    <name type="scientific">Tieghemiomyces parasiticus</name>
    <dbReference type="NCBI Taxonomy" id="78921"/>
    <lineage>
        <taxon>Eukaryota</taxon>
        <taxon>Fungi</taxon>
        <taxon>Fungi incertae sedis</taxon>
        <taxon>Zoopagomycota</taxon>
        <taxon>Kickxellomycotina</taxon>
        <taxon>Dimargaritomycetes</taxon>
        <taxon>Dimargaritales</taxon>
        <taxon>Dimargaritaceae</taxon>
        <taxon>Tieghemiomyces</taxon>
    </lineage>
</organism>
<dbReference type="PANTHER" id="PTHR10562">
    <property type="entry name" value="SMALL UBIQUITIN-RELATED MODIFIER"/>
    <property type="match status" value="1"/>
</dbReference>
<sequence>MSSSDEAIPRPRRVQPKPKRRPRPTATSTDSNHTFAAASAGPVASGPDDFFRRDTSNVLARIAQSLTSSQPSPVTKEGQQPRAEKSAASAGPTQHRRSRSNNSNLSSPEQAAKQLAGQTSYNISDEDSAPESKGDRSPPAVERVRTRSREVSLSPPPEELALHYPYDEPLSTTSPLFSTTLRSPITATTYADLPDPSLDPDLAAIATNFARHSSAGPDGLLSPRRDAPESSHYIPLVVLDSDEELDHRHRDPSLPLASSLPPAATYTVHVTMVPCISFLACSDLDADPVYDTQYISQAYHVTSTETLQALFETYCSTVLRMPRHSLVMAYNDTRVFDNATPAGLGLHGAVEIYCYMRHTFEENRLRQEHRRQAAQQERAEEERLQALYAKKRPAPSRTEDGATVDGPSGANGGQSNDSDGGAVTNSETDDEEEESSGFVRIKLRGKDGVDVKVKVPIATTTQTLVAQYCRRKKLDPTTQRVQLEFEGEILDGSTTVEDLDLEDGDQISVVIRP</sequence>
<protein>
    <recommendedName>
        <fullName evidence="2">Ubiquitin-like domain-containing protein</fullName>
    </recommendedName>
</protein>
<keyword evidence="4" id="KW-1185">Reference proteome</keyword>
<dbReference type="CDD" id="cd01763">
    <property type="entry name" value="Ubl_SUMO_like"/>
    <property type="match status" value="1"/>
</dbReference>
<dbReference type="InterPro" id="IPR000626">
    <property type="entry name" value="Ubiquitin-like_dom"/>
</dbReference>
<feature type="compositionally biased region" description="Polar residues" evidence="1">
    <location>
        <begin position="64"/>
        <end position="73"/>
    </location>
</feature>
<evidence type="ECO:0000313" key="4">
    <source>
        <dbReference type="Proteomes" id="UP001150569"/>
    </source>
</evidence>
<dbReference type="EMBL" id="JANBPT010001366">
    <property type="protein sequence ID" value="KAJ1908606.1"/>
    <property type="molecule type" value="Genomic_DNA"/>
</dbReference>
<feature type="region of interest" description="Disordered" evidence="1">
    <location>
        <begin position="1"/>
        <end position="164"/>
    </location>
</feature>
<evidence type="ECO:0000313" key="3">
    <source>
        <dbReference type="EMBL" id="KAJ1908606.1"/>
    </source>
</evidence>
<evidence type="ECO:0000259" key="2">
    <source>
        <dbReference type="PROSITE" id="PS50053"/>
    </source>
</evidence>
<feature type="compositionally biased region" description="Low complexity" evidence="1">
    <location>
        <begin position="36"/>
        <end position="47"/>
    </location>
</feature>
<dbReference type="Proteomes" id="UP001150569">
    <property type="component" value="Unassembled WGS sequence"/>
</dbReference>
<gene>
    <name evidence="3" type="ORF">IWQ60_011625</name>
</gene>
<dbReference type="AlphaFoldDB" id="A0A9W7ZJ58"/>
<dbReference type="OrthoDB" id="3365399at2759"/>
<feature type="compositionally biased region" description="Basic and acidic residues" evidence="1">
    <location>
        <begin position="130"/>
        <end position="150"/>
    </location>
</feature>
<dbReference type="InterPro" id="IPR022617">
    <property type="entry name" value="Rad60/SUMO-like_dom"/>
</dbReference>
<feature type="compositionally biased region" description="Basic residues" evidence="1">
    <location>
        <begin position="10"/>
        <end position="23"/>
    </location>
</feature>
<evidence type="ECO:0000256" key="1">
    <source>
        <dbReference type="SAM" id="MobiDB-lite"/>
    </source>
</evidence>
<dbReference type="Gene3D" id="3.10.20.90">
    <property type="entry name" value="Phosphatidylinositol 3-kinase Catalytic Subunit, Chain A, domain 1"/>
    <property type="match status" value="2"/>
</dbReference>
<reference evidence="3" key="1">
    <citation type="submission" date="2022-07" db="EMBL/GenBank/DDBJ databases">
        <title>Phylogenomic reconstructions and comparative analyses of Kickxellomycotina fungi.</title>
        <authorList>
            <person name="Reynolds N.K."/>
            <person name="Stajich J.E."/>
            <person name="Barry K."/>
            <person name="Grigoriev I.V."/>
            <person name="Crous P."/>
            <person name="Smith M.E."/>
        </authorList>
    </citation>
    <scope>NUCLEOTIDE SEQUENCE</scope>
    <source>
        <strain evidence="3">RSA 861</strain>
    </source>
</reference>
<feature type="region of interest" description="Disordered" evidence="1">
    <location>
        <begin position="387"/>
        <end position="439"/>
    </location>
</feature>